<evidence type="ECO:0000256" key="2">
    <source>
        <dbReference type="SAM" id="Phobius"/>
    </source>
</evidence>
<reference evidence="3" key="1">
    <citation type="journal article" date="2020" name="Cell">
        <title>Large-Scale Comparative Analyses of Tick Genomes Elucidate Their Genetic Diversity and Vector Capacities.</title>
        <authorList>
            <consortium name="Tick Genome and Microbiome Consortium (TIGMIC)"/>
            <person name="Jia N."/>
            <person name="Wang J."/>
            <person name="Shi W."/>
            <person name="Du L."/>
            <person name="Sun Y."/>
            <person name="Zhan W."/>
            <person name="Jiang J.F."/>
            <person name="Wang Q."/>
            <person name="Zhang B."/>
            <person name="Ji P."/>
            <person name="Bell-Sakyi L."/>
            <person name="Cui X.M."/>
            <person name="Yuan T.T."/>
            <person name="Jiang B.G."/>
            <person name="Yang W.F."/>
            <person name="Lam T.T."/>
            <person name="Chang Q.C."/>
            <person name="Ding S.J."/>
            <person name="Wang X.J."/>
            <person name="Zhu J.G."/>
            <person name="Ruan X.D."/>
            <person name="Zhao L."/>
            <person name="Wei J.T."/>
            <person name="Ye R.Z."/>
            <person name="Que T.C."/>
            <person name="Du C.H."/>
            <person name="Zhou Y.H."/>
            <person name="Cheng J.X."/>
            <person name="Dai P.F."/>
            <person name="Guo W.B."/>
            <person name="Han X.H."/>
            <person name="Huang E.J."/>
            <person name="Li L.F."/>
            <person name="Wei W."/>
            <person name="Gao Y.C."/>
            <person name="Liu J.Z."/>
            <person name="Shao H.Z."/>
            <person name="Wang X."/>
            <person name="Wang C.C."/>
            <person name="Yang T.C."/>
            <person name="Huo Q.B."/>
            <person name="Li W."/>
            <person name="Chen H.Y."/>
            <person name="Chen S.E."/>
            <person name="Zhou L.G."/>
            <person name="Ni X.B."/>
            <person name="Tian J.H."/>
            <person name="Sheng Y."/>
            <person name="Liu T."/>
            <person name="Pan Y.S."/>
            <person name="Xia L.Y."/>
            <person name="Li J."/>
            <person name="Zhao F."/>
            <person name="Cao W.C."/>
        </authorList>
    </citation>
    <scope>NUCLEOTIDE SEQUENCE</scope>
    <source>
        <strain evidence="3">Rsan-2018</strain>
    </source>
</reference>
<keyword evidence="2" id="KW-1133">Transmembrane helix</keyword>
<feature type="compositionally biased region" description="Basic and acidic residues" evidence="1">
    <location>
        <begin position="1"/>
        <end position="17"/>
    </location>
</feature>
<feature type="compositionally biased region" description="Polar residues" evidence="1">
    <location>
        <begin position="23"/>
        <end position="33"/>
    </location>
</feature>
<proteinExistence type="predicted"/>
<feature type="compositionally biased region" description="Basic and acidic residues" evidence="1">
    <location>
        <begin position="44"/>
        <end position="57"/>
    </location>
</feature>
<comment type="caution">
    <text evidence="3">The sequence shown here is derived from an EMBL/GenBank/DDBJ whole genome shotgun (WGS) entry which is preliminary data.</text>
</comment>
<protein>
    <submittedName>
        <fullName evidence="3">Uncharacterized protein</fullName>
    </submittedName>
</protein>
<keyword evidence="2" id="KW-0472">Membrane</keyword>
<keyword evidence="2" id="KW-0812">Transmembrane</keyword>
<gene>
    <name evidence="3" type="ORF">HPB52_015222</name>
</gene>
<feature type="transmembrane region" description="Helical" evidence="2">
    <location>
        <begin position="70"/>
        <end position="92"/>
    </location>
</feature>
<evidence type="ECO:0000256" key="1">
    <source>
        <dbReference type="SAM" id="MobiDB-lite"/>
    </source>
</evidence>
<dbReference type="AlphaFoldDB" id="A0A9D4T3Y8"/>
<feature type="region of interest" description="Disordered" evidence="1">
    <location>
        <begin position="1"/>
        <end position="65"/>
    </location>
</feature>
<name>A0A9D4T3Y8_RHISA</name>
<evidence type="ECO:0000313" key="4">
    <source>
        <dbReference type="Proteomes" id="UP000821837"/>
    </source>
</evidence>
<dbReference type="EMBL" id="JABSTV010001247">
    <property type="protein sequence ID" value="KAH7972677.1"/>
    <property type="molecule type" value="Genomic_DNA"/>
</dbReference>
<reference evidence="3" key="2">
    <citation type="submission" date="2021-09" db="EMBL/GenBank/DDBJ databases">
        <authorList>
            <person name="Jia N."/>
            <person name="Wang J."/>
            <person name="Shi W."/>
            <person name="Du L."/>
            <person name="Sun Y."/>
            <person name="Zhan W."/>
            <person name="Jiang J."/>
            <person name="Wang Q."/>
            <person name="Zhang B."/>
            <person name="Ji P."/>
            <person name="Sakyi L.B."/>
            <person name="Cui X."/>
            <person name="Yuan T."/>
            <person name="Jiang B."/>
            <person name="Yang W."/>
            <person name="Lam T.T.-Y."/>
            <person name="Chang Q."/>
            <person name="Ding S."/>
            <person name="Wang X."/>
            <person name="Zhu J."/>
            <person name="Ruan X."/>
            <person name="Zhao L."/>
            <person name="Wei J."/>
            <person name="Que T."/>
            <person name="Du C."/>
            <person name="Cheng J."/>
            <person name="Dai P."/>
            <person name="Han X."/>
            <person name="Huang E."/>
            <person name="Gao Y."/>
            <person name="Liu J."/>
            <person name="Shao H."/>
            <person name="Ye R."/>
            <person name="Li L."/>
            <person name="Wei W."/>
            <person name="Wang X."/>
            <person name="Wang C."/>
            <person name="Huo Q."/>
            <person name="Li W."/>
            <person name="Guo W."/>
            <person name="Chen H."/>
            <person name="Chen S."/>
            <person name="Zhou L."/>
            <person name="Zhou L."/>
            <person name="Ni X."/>
            <person name="Tian J."/>
            <person name="Zhou Y."/>
            <person name="Sheng Y."/>
            <person name="Liu T."/>
            <person name="Pan Y."/>
            <person name="Xia L."/>
            <person name="Li J."/>
            <person name="Zhao F."/>
            <person name="Cao W."/>
        </authorList>
    </citation>
    <scope>NUCLEOTIDE SEQUENCE</scope>
    <source>
        <strain evidence="3">Rsan-2018</strain>
        <tissue evidence="3">Larvae</tissue>
    </source>
</reference>
<sequence>MSDEEHGLVGEPHEGSKALESGNAASQDTSPSGQGDVEAGSGPSKEHTTTESSRLDNQDASSRSQETRDIVIFVTLVAVAGIYLVVSSKLILDYLEIPAMYLDNHITKSTLCSNLYGSVCNDNYFYNAERKDSSLWPYRYSSLYLIYNALQKAIHGE</sequence>
<keyword evidence="4" id="KW-1185">Reference proteome</keyword>
<organism evidence="3 4">
    <name type="scientific">Rhipicephalus sanguineus</name>
    <name type="common">Brown dog tick</name>
    <name type="synonym">Ixodes sanguineus</name>
    <dbReference type="NCBI Taxonomy" id="34632"/>
    <lineage>
        <taxon>Eukaryota</taxon>
        <taxon>Metazoa</taxon>
        <taxon>Ecdysozoa</taxon>
        <taxon>Arthropoda</taxon>
        <taxon>Chelicerata</taxon>
        <taxon>Arachnida</taxon>
        <taxon>Acari</taxon>
        <taxon>Parasitiformes</taxon>
        <taxon>Ixodida</taxon>
        <taxon>Ixodoidea</taxon>
        <taxon>Ixodidae</taxon>
        <taxon>Rhipicephalinae</taxon>
        <taxon>Rhipicephalus</taxon>
        <taxon>Rhipicephalus</taxon>
    </lineage>
</organism>
<dbReference type="Proteomes" id="UP000821837">
    <property type="component" value="Chromosome 11"/>
</dbReference>
<accession>A0A9D4T3Y8</accession>
<evidence type="ECO:0000313" key="3">
    <source>
        <dbReference type="EMBL" id="KAH7972677.1"/>
    </source>
</evidence>